<keyword evidence="3" id="KW-1185">Reference proteome</keyword>
<evidence type="ECO:0000313" key="3">
    <source>
        <dbReference type="Proteomes" id="UP000094043"/>
    </source>
</evidence>
<feature type="region of interest" description="Disordered" evidence="1">
    <location>
        <begin position="53"/>
        <end position="76"/>
    </location>
</feature>
<dbReference type="RefSeq" id="XP_066071796.1">
    <property type="nucleotide sequence ID" value="XM_066215699.1"/>
</dbReference>
<dbReference type="GeneID" id="91090551"/>
<proteinExistence type="predicted"/>
<dbReference type="KEGG" id="cdep:91090551"/>
<accession>A0AAJ8M506</accession>
<name>A0AAJ8M506_9TREE</name>
<evidence type="ECO:0000256" key="1">
    <source>
        <dbReference type="SAM" id="MobiDB-lite"/>
    </source>
</evidence>
<dbReference type="AlphaFoldDB" id="A0AAJ8M506"/>
<dbReference type="Proteomes" id="UP000094043">
    <property type="component" value="Chromosome 8"/>
</dbReference>
<protein>
    <submittedName>
        <fullName evidence="2">Uncharacterized protein</fullName>
    </submittedName>
</protein>
<reference evidence="2" key="2">
    <citation type="journal article" date="2022" name="Elife">
        <title>Obligate sexual reproduction of a homothallic fungus closely related to the Cryptococcus pathogenic species complex.</title>
        <authorList>
            <person name="Passer A.R."/>
            <person name="Clancey S.A."/>
            <person name="Shea T."/>
            <person name="David-Palma M."/>
            <person name="Averette A.F."/>
            <person name="Boekhout T."/>
            <person name="Porcel B.M."/>
            <person name="Nowrousian M."/>
            <person name="Cuomo C.A."/>
            <person name="Sun S."/>
            <person name="Heitman J."/>
            <person name="Coelho M.A."/>
        </authorList>
    </citation>
    <scope>NUCLEOTIDE SEQUENCE</scope>
    <source>
        <strain evidence="2">CBS 7841</strain>
    </source>
</reference>
<reference evidence="2" key="1">
    <citation type="submission" date="2016-06" db="EMBL/GenBank/DDBJ databases">
        <authorList>
            <person name="Cuomo C."/>
            <person name="Litvintseva A."/>
            <person name="Heitman J."/>
            <person name="Chen Y."/>
            <person name="Sun S."/>
            <person name="Springer D."/>
            <person name="Dromer F."/>
            <person name="Young S."/>
            <person name="Zeng Q."/>
            <person name="Chapman S."/>
            <person name="Gujja S."/>
            <person name="Saif S."/>
            <person name="Birren B."/>
        </authorList>
    </citation>
    <scope>NUCLEOTIDE SEQUENCE</scope>
    <source>
        <strain evidence="2">CBS 7841</strain>
    </source>
</reference>
<gene>
    <name evidence="2" type="ORF">L203_106343</name>
</gene>
<reference evidence="2" key="3">
    <citation type="submission" date="2024-01" db="EMBL/GenBank/DDBJ databases">
        <authorList>
            <person name="Coelho M.A."/>
            <person name="David-Palma M."/>
            <person name="Shea T."/>
            <person name="Sun S."/>
            <person name="Cuomo C.A."/>
            <person name="Heitman J."/>
        </authorList>
    </citation>
    <scope>NUCLEOTIDE SEQUENCE</scope>
    <source>
        <strain evidence="2">CBS 7841</strain>
    </source>
</reference>
<evidence type="ECO:0000313" key="2">
    <source>
        <dbReference type="EMBL" id="WVN91096.1"/>
    </source>
</evidence>
<dbReference type="EMBL" id="CP143791">
    <property type="protein sequence ID" value="WVN91096.1"/>
    <property type="molecule type" value="Genomic_DNA"/>
</dbReference>
<sequence length="184" mass="19974">MFDFLLARNPIFAVYLAAAKPQLFALAKQLGQEYRSDPSLLHPLFARLPPLYPDTPDSSDPPLPTPTLSDLDDPSAPNPYAPIKLSELFALADSLSARYPWDGKLIKGRQVMGPGSVVTTYAAELQGWTAAQVLAYVDVNVVLPGATSMEDEPEPDSSLQTVLTVGILLLGLGMAWYGNRWMQG</sequence>
<organism evidence="2 3">
    <name type="scientific">Cryptococcus depauperatus CBS 7841</name>
    <dbReference type="NCBI Taxonomy" id="1295531"/>
    <lineage>
        <taxon>Eukaryota</taxon>
        <taxon>Fungi</taxon>
        <taxon>Dikarya</taxon>
        <taxon>Basidiomycota</taxon>
        <taxon>Agaricomycotina</taxon>
        <taxon>Tremellomycetes</taxon>
        <taxon>Tremellales</taxon>
        <taxon>Cryptococcaceae</taxon>
        <taxon>Cryptococcus</taxon>
    </lineage>
</organism>